<proteinExistence type="predicted"/>
<keyword evidence="2" id="KW-0732">Signal</keyword>
<feature type="chain" id="PRO_5002724318" evidence="2">
    <location>
        <begin position="23"/>
        <end position="241"/>
    </location>
</feature>
<organism evidence="3 4">
    <name type="scientific">Coprinopsis cinerea (strain Okayama-7 / 130 / ATCC MYA-4618 / FGSC 9003)</name>
    <name type="common">Inky cap fungus</name>
    <name type="synonym">Hormographiella aspergillata</name>
    <dbReference type="NCBI Taxonomy" id="240176"/>
    <lineage>
        <taxon>Eukaryota</taxon>
        <taxon>Fungi</taxon>
        <taxon>Dikarya</taxon>
        <taxon>Basidiomycota</taxon>
        <taxon>Agaricomycotina</taxon>
        <taxon>Agaricomycetes</taxon>
        <taxon>Agaricomycetidae</taxon>
        <taxon>Agaricales</taxon>
        <taxon>Agaricineae</taxon>
        <taxon>Psathyrellaceae</taxon>
        <taxon>Coprinopsis</taxon>
    </lineage>
</organism>
<evidence type="ECO:0000256" key="1">
    <source>
        <dbReference type="SAM" id="MobiDB-lite"/>
    </source>
</evidence>
<gene>
    <name evidence="3" type="ORF">CC1G_02106</name>
</gene>
<feature type="compositionally biased region" description="Basic and acidic residues" evidence="1">
    <location>
        <begin position="61"/>
        <end position="76"/>
    </location>
</feature>
<dbReference type="RefSeq" id="XP_001834370.1">
    <property type="nucleotide sequence ID" value="XM_001834318.1"/>
</dbReference>
<dbReference type="VEuPathDB" id="FungiDB:CC1G_02106"/>
<feature type="region of interest" description="Disordered" evidence="1">
    <location>
        <begin position="26"/>
        <end position="80"/>
    </location>
</feature>
<feature type="compositionally biased region" description="Polar residues" evidence="1">
    <location>
        <begin position="47"/>
        <end position="58"/>
    </location>
</feature>
<dbReference type="Proteomes" id="UP000001861">
    <property type="component" value="Unassembled WGS sequence"/>
</dbReference>
<keyword evidence="4" id="KW-1185">Reference proteome</keyword>
<reference evidence="3 4" key="1">
    <citation type="journal article" date="2010" name="Proc. Natl. Acad. Sci. U.S.A.">
        <title>Insights into evolution of multicellular fungi from the assembled chromosomes of the mushroom Coprinopsis cinerea (Coprinus cinereus).</title>
        <authorList>
            <person name="Stajich J.E."/>
            <person name="Wilke S.K."/>
            <person name="Ahren D."/>
            <person name="Au C.H."/>
            <person name="Birren B.W."/>
            <person name="Borodovsky M."/>
            <person name="Burns C."/>
            <person name="Canback B."/>
            <person name="Casselton L.A."/>
            <person name="Cheng C.K."/>
            <person name="Deng J."/>
            <person name="Dietrich F.S."/>
            <person name="Fargo D.C."/>
            <person name="Farman M.L."/>
            <person name="Gathman A.C."/>
            <person name="Goldberg J."/>
            <person name="Guigo R."/>
            <person name="Hoegger P.J."/>
            <person name="Hooker J.B."/>
            <person name="Huggins A."/>
            <person name="James T.Y."/>
            <person name="Kamada T."/>
            <person name="Kilaru S."/>
            <person name="Kodira C."/>
            <person name="Kues U."/>
            <person name="Kupfer D."/>
            <person name="Kwan H.S."/>
            <person name="Lomsadze A."/>
            <person name="Li W."/>
            <person name="Lilly W.W."/>
            <person name="Ma L.J."/>
            <person name="Mackey A.J."/>
            <person name="Manning G."/>
            <person name="Martin F."/>
            <person name="Muraguchi H."/>
            <person name="Natvig D.O."/>
            <person name="Palmerini H."/>
            <person name="Ramesh M.A."/>
            <person name="Rehmeyer C.J."/>
            <person name="Roe B.A."/>
            <person name="Shenoy N."/>
            <person name="Stanke M."/>
            <person name="Ter-Hovhannisyan V."/>
            <person name="Tunlid A."/>
            <person name="Velagapudi R."/>
            <person name="Vision T.J."/>
            <person name="Zeng Q."/>
            <person name="Zolan M.E."/>
            <person name="Pukkila P.J."/>
        </authorList>
    </citation>
    <scope>NUCLEOTIDE SEQUENCE [LARGE SCALE GENOMIC DNA]</scope>
    <source>
        <strain evidence="4">Okayama-7 / 130 / ATCC MYA-4618 / FGSC 9003</strain>
    </source>
</reference>
<dbReference type="AlphaFoldDB" id="A8NK75"/>
<evidence type="ECO:0000313" key="4">
    <source>
        <dbReference type="Proteomes" id="UP000001861"/>
    </source>
</evidence>
<accession>A8NK75</accession>
<dbReference type="InParanoid" id="A8NK75"/>
<evidence type="ECO:0000256" key="2">
    <source>
        <dbReference type="SAM" id="SignalP"/>
    </source>
</evidence>
<feature type="compositionally biased region" description="Basic residues" evidence="1">
    <location>
        <begin position="112"/>
        <end position="133"/>
    </location>
</feature>
<dbReference type="GeneID" id="6010884"/>
<sequence length="241" mass="26431">MKLLAIFPLILVSMISPLLVNGHHQNDSKGVGQAAGHTKEAAPDSRPSWQNHSPQQEQEWAPDHHQQQEWVNDHHQPKGAVDSVRNAYDNLQFKIKRGGVKGGPKGGSKPHSGPKKPTKARGGRKSVKPKKSIVKPAFGAKDSGAQAGSVQTQGRVDDQPISARQFLDALEDYLVARQTSNSPGGRHHDRRRKSMVKPAFHASVARPGIPVSARGLDASGRLVPRPLLTLKKEFRSRHREF</sequence>
<dbReference type="EMBL" id="AACS02000010">
    <property type="protein sequence ID" value="EAU87347.1"/>
    <property type="molecule type" value="Genomic_DNA"/>
</dbReference>
<dbReference type="KEGG" id="cci:CC1G_02106"/>
<feature type="signal peptide" evidence="2">
    <location>
        <begin position="1"/>
        <end position="22"/>
    </location>
</feature>
<feature type="region of interest" description="Disordered" evidence="1">
    <location>
        <begin position="95"/>
        <end position="158"/>
    </location>
</feature>
<evidence type="ECO:0000313" key="3">
    <source>
        <dbReference type="EMBL" id="EAU87347.1"/>
    </source>
</evidence>
<name>A8NK75_COPC7</name>
<protein>
    <submittedName>
        <fullName evidence="3">Uncharacterized protein</fullName>
    </submittedName>
</protein>
<comment type="caution">
    <text evidence="3">The sequence shown here is derived from an EMBL/GenBank/DDBJ whole genome shotgun (WGS) entry which is preliminary data.</text>
</comment>